<gene>
    <name evidence="2" type="ORF">AS030_21865</name>
</gene>
<dbReference type="AlphaFoldDB" id="A0A0V8IUV3"/>
<evidence type="ECO:0000313" key="2">
    <source>
        <dbReference type="EMBL" id="KSU78476.1"/>
    </source>
</evidence>
<name>A0A0V8IUV3_9BACL</name>
<dbReference type="Proteomes" id="UP000054099">
    <property type="component" value="Unassembled WGS sequence"/>
</dbReference>
<evidence type="ECO:0000256" key="1">
    <source>
        <dbReference type="SAM" id="MobiDB-lite"/>
    </source>
</evidence>
<evidence type="ECO:0000313" key="3">
    <source>
        <dbReference type="Proteomes" id="UP000054099"/>
    </source>
</evidence>
<sequence>MTVLTAIGVFIATVLLPFLLAGKTLLEIRNQHLTTKKLHRELGVDVKAKAVDVDVGLSPQTRRSRRDSHSRRKSKAKWFR</sequence>
<reference evidence="2 3" key="1">
    <citation type="journal article" date="2014" name="Antonie Van Leeuwenhoek">
        <title>Fictibacillus enclensis sp. nov., isolated from marine sediment.</title>
        <authorList>
            <person name="Dastager S.G."/>
            <person name="Mawlankar R."/>
            <person name="Srinivasan K."/>
            <person name="Tang S.K."/>
            <person name="Lee J.C."/>
            <person name="Ramana V.V."/>
            <person name="Shouche Y.S."/>
        </authorList>
    </citation>
    <scope>NUCLEOTIDE SEQUENCE [LARGE SCALE GENOMIC DNA]</scope>
    <source>
        <strain evidence="2 3">NIO-1003</strain>
    </source>
</reference>
<protein>
    <submittedName>
        <fullName evidence="2">Uncharacterized protein</fullName>
    </submittedName>
</protein>
<proteinExistence type="predicted"/>
<comment type="caution">
    <text evidence="2">The sequence shown here is derived from an EMBL/GenBank/DDBJ whole genome shotgun (WGS) entry which is preliminary data.</text>
</comment>
<dbReference type="RefSeq" id="WP_061975744.1">
    <property type="nucleotide sequence ID" value="NZ_FMAV01000007.1"/>
</dbReference>
<feature type="region of interest" description="Disordered" evidence="1">
    <location>
        <begin position="57"/>
        <end position="80"/>
    </location>
</feature>
<feature type="compositionally biased region" description="Basic residues" evidence="1">
    <location>
        <begin position="62"/>
        <end position="80"/>
    </location>
</feature>
<dbReference type="EMBL" id="LNQN01000009">
    <property type="protein sequence ID" value="KSU78476.1"/>
    <property type="molecule type" value="Genomic_DNA"/>
</dbReference>
<organism evidence="2 3">
    <name type="scientific">Fictibacillus enclensis</name>
    <dbReference type="NCBI Taxonomy" id="1017270"/>
    <lineage>
        <taxon>Bacteria</taxon>
        <taxon>Bacillati</taxon>
        <taxon>Bacillota</taxon>
        <taxon>Bacilli</taxon>
        <taxon>Bacillales</taxon>
        <taxon>Fictibacillaceae</taxon>
        <taxon>Fictibacillus</taxon>
    </lineage>
</organism>
<accession>A0A0V8IUV3</accession>
<keyword evidence="3" id="KW-1185">Reference proteome</keyword>